<comment type="caution">
    <text evidence="1">The sequence shown here is derived from an EMBL/GenBank/DDBJ whole genome shotgun (WGS) entry which is preliminary data.</text>
</comment>
<dbReference type="InterPro" id="IPR052452">
    <property type="entry name" value="Ankyrin-MYND_dom_contain_2"/>
</dbReference>
<dbReference type="PANTHER" id="PTHR24150:SF8">
    <property type="entry name" value="ANKYRIN REPEAT AND MYND DOMAIN-CONTAINING PROTEIN 2"/>
    <property type="match status" value="1"/>
</dbReference>
<accession>A0A4Z1JV08</accession>
<gene>
    <name evidence="1" type="ORF">BELL_0114g00120</name>
</gene>
<evidence type="ECO:0000313" key="1">
    <source>
        <dbReference type="EMBL" id="TGO77296.1"/>
    </source>
</evidence>
<reference evidence="1 2" key="1">
    <citation type="submission" date="2017-12" db="EMBL/GenBank/DDBJ databases">
        <title>Comparative genomics of Botrytis spp.</title>
        <authorList>
            <person name="Valero-Jimenez C.A."/>
            <person name="Tapia P."/>
            <person name="Veloso J."/>
            <person name="Silva-Moreno E."/>
            <person name="Staats M."/>
            <person name="Valdes J.H."/>
            <person name="Van Kan J.A.L."/>
        </authorList>
    </citation>
    <scope>NUCLEOTIDE SEQUENCE [LARGE SCALE GENOMIC DNA]</scope>
    <source>
        <strain evidence="1 2">Be9601</strain>
    </source>
</reference>
<organism evidence="1 2">
    <name type="scientific">Botrytis elliptica</name>
    <dbReference type="NCBI Taxonomy" id="278938"/>
    <lineage>
        <taxon>Eukaryota</taxon>
        <taxon>Fungi</taxon>
        <taxon>Dikarya</taxon>
        <taxon>Ascomycota</taxon>
        <taxon>Pezizomycotina</taxon>
        <taxon>Leotiomycetes</taxon>
        <taxon>Helotiales</taxon>
        <taxon>Sclerotiniaceae</taxon>
        <taxon>Botrytis</taxon>
    </lineage>
</organism>
<proteinExistence type="predicted"/>
<sequence length="314" mass="36185">MDLDIATRNKAILTVLQYLASFFHRTKYNFSGLFSDLLGLGYDGQVLQWPLRFIPGKLYNNEYANILQGAIRRLFLIREPLTMKAIVDKSTTTDLHLYVDSTPSKRREKETPTSLAMYDLEGFLVWRRLLKELGFDISAFVARELEIGGLKSIGWSQETLVELFHQDFTSFELPKSSHSVGCRPCDRCGMYGDWTELRRVDLEWRRKLRIIRTGKMNVETVDHGLLPTRGIGANIIDRTNKDTPETDYNSLPWRLVCPVNCEDGMCVAWQCENSEPPNFPPYIPKEERERLKKLRLAEEEATCPTYTMPGAFSV</sequence>
<protein>
    <submittedName>
        <fullName evidence="1">Uncharacterized protein</fullName>
    </submittedName>
</protein>
<dbReference type="STRING" id="278938.A0A4Z1JV08"/>
<evidence type="ECO:0000313" key="2">
    <source>
        <dbReference type="Proteomes" id="UP000297229"/>
    </source>
</evidence>
<dbReference type="AlphaFoldDB" id="A0A4Z1JV08"/>
<keyword evidence="2" id="KW-1185">Reference proteome</keyword>
<dbReference type="Proteomes" id="UP000297229">
    <property type="component" value="Unassembled WGS sequence"/>
</dbReference>
<name>A0A4Z1JV08_9HELO</name>
<dbReference type="EMBL" id="PQXM01000113">
    <property type="protein sequence ID" value="TGO77296.1"/>
    <property type="molecule type" value="Genomic_DNA"/>
</dbReference>
<dbReference type="PANTHER" id="PTHR24150">
    <property type="entry name" value="ANKYRIN REPEAT AND MYND DOMAIN-CONTAINING PROTEIN 2"/>
    <property type="match status" value="1"/>
</dbReference>